<accession>A0A4V2PNB0</accession>
<protein>
    <submittedName>
        <fullName evidence="2">Uncharacterized protein DUF2220</fullName>
    </submittedName>
</protein>
<dbReference type="RefSeq" id="WP_131914416.1">
    <property type="nucleotide sequence ID" value="NZ_OU594967.1"/>
</dbReference>
<dbReference type="AlphaFoldDB" id="A0A4V2PNB0"/>
<dbReference type="InterPro" id="IPR055705">
    <property type="entry name" value="DUF7281"/>
</dbReference>
<name>A0A4V2PNB0_9GAMM</name>
<comment type="caution">
    <text evidence="2">The sequence shown here is derived from an EMBL/GenBank/DDBJ whole genome shotgun (WGS) entry which is preliminary data.</text>
</comment>
<dbReference type="Pfam" id="PF23947">
    <property type="entry name" value="DUF7281"/>
    <property type="match status" value="1"/>
</dbReference>
<feature type="domain" description="DUF7281" evidence="1">
    <location>
        <begin position="131"/>
        <end position="275"/>
    </location>
</feature>
<evidence type="ECO:0000259" key="1">
    <source>
        <dbReference type="Pfam" id="PF23947"/>
    </source>
</evidence>
<sequence length="285" mass="32958">MINDKPLTPRERRWLRHRDEQLKFKSSVKDRVTKDGMIHRVLQWCSAHELIADNSSNLPSFSWTKALLDQIELTQQQLGETSFRTSLASKTRMENVSDQEDKSVGIQPREYRVLVRLPQPIMHCHLGAQFVDMDFHDIDLLSYQQLLVVENLDCFYVLEQFSMELNLEQMLVIYRGDFAYGKGAAALKEQWLKTGKPLCYFGDFDLKGVSIALNEGYSTMLLPEFEQLNKVVSTAQLPTKQLKFDKGIRQNLASLSFSPYQQLILTHKGLRQQKMTEMPLLQVAL</sequence>
<proteinExistence type="predicted"/>
<keyword evidence="3" id="KW-1185">Reference proteome</keyword>
<dbReference type="EMBL" id="SMGD01000019">
    <property type="protein sequence ID" value="TCK46418.1"/>
    <property type="molecule type" value="Genomic_DNA"/>
</dbReference>
<dbReference type="Proteomes" id="UP000295565">
    <property type="component" value="Unassembled WGS sequence"/>
</dbReference>
<gene>
    <name evidence="2" type="ORF">EV690_3698</name>
</gene>
<reference evidence="2 3" key="1">
    <citation type="submission" date="2019-03" db="EMBL/GenBank/DDBJ databases">
        <title>Genomic Encyclopedia of Type Strains, Phase IV (KMG-IV): sequencing the most valuable type-strain genomes for metagenomic binning, comparative biology and taxonomic classification.</title>
        <authorList>
            <person name="Goeker M."/>
        </authorList>
    </citation>
    <scope>NUCLEOTIDE SEQUENCE [LARGE SCALE GENOMIC DNA]</scope>
    <source>
        <strain evidence="2 3">DSM 18577</strain>
    </source>
</reference>
<evidence type="ECO:0000313" key="3">
    <source>
        <dbReference type="Proteomes" id="UP000295565"/>
    </source>
</evidence>
<evidence type="ECO:0000313" key="2">
    <source>
        <dbReference type="EMBL" id="TCK46418.1"/>
    </source>
</evidence>
<organism evidence="2 3">
    <name type="scientific">Celerinatantimonas diazotrophica</name>
    <dbReference type="NCBI Taxonomy" id="412034"/>
    <lineage>
        <taxon>Bacteria</taxon>
        <taxon>Pseudomonadati</taxon>
        <taxon>Pseudomonadota</taxon>
        <taxon>Gammaproteobacteria</taxon>
        <taxon>Celerinatantimonadaceae</taxon>
        <taxon>Celerinatantimonas</taxon>
    </lineage>
</organism>
<dbReference type="OrthoDB" id="6381926at2"/>